<evidence type="ECO:0000256" key="4">
    <source>
        <dbReference type="ARBA" id="ARBA00022475"/>
    </source>
</evidence>
<feature type="transmembrane region" description="Helical" evidence="8">
    <location>
        <begin position="442"/>
        <end position="461"/>
    </location>
</feature>
<dbReference type="SUPFAM" id="SSF103473">
    <property type="entry name" value="MFS general substrate transporter"/>
    <property type="match status" value="1"/>
</dbReference>
<dbReference type="NCBIfam" id="TIGR00711">
    <property type="entry name" value="efflux_EmrB"/>
    <property type="match status" value="1"/>
</dbReference>
<evidence type="ECO:0000259" key="9">
    <source>
        <dbReference type="PROSITE" id="PS50850"/>
    </source>
</evidence>
<dbReference type="GO" id="GO:0005886">
    <property type="term" value="C:plasma membrane"/>
    <property type="evidence" value="ECO:0007669"/>
    <property type="project" value="UniProtKB-SubCell"/>
</dbReference>
<evidence type="ECO:0000256" key="5">
    <source>
        <dbReference type="ARBA" id="ARBA00022692"/>
    </source>
</evidence>
<feature type="transmembrane region" description="Helical" evidence="8">
    <location>
        <begin position="402"/>
        <end position="422"/>
    </location>
</feature>
<feature type="transmembrane region" description="Helical" evidence="8">
    <location>
        <begin position="164"/>
        <end position="185"/>
    </location>
</feature>
<name>A0A6N6VWV0_9BACT</name>
<dbReference type="RefSeq" id="WP_153418049.1">
    <property type="nucleotide sequence ID" value="NZ_WFLM01000001.1"/>
</dbReference>
<dbReference type="PROSITE" id="PS50850">
    <property type="entry name" value="MFS"/>
    <property type="match status" value="1"/>
</dbReference>
<comment type="subcellular location">
    <subcellularLocation>
        <location evidence="1">Cell membrane</location>
        <topology evidence="1">Multi-pass membrane protein</topology>
    </subcellularLocation>
</comment>
<comment type="caution">
    <text evidence="10">The sequence shown here is derived from an EMBL/GenBank/DDBJ whole genome shotgun (WGS) entry which is preliminary data.</text>
</comment>
<feature type="transmembrane region" description="Helical" evidence="8">
    <location>
        <begin position="78"/>
        <end position="99"/>
    </location>
</feature>
<dbReference type="InterPro" id="IPR036259">
    <property type="entry name" value="MFS_trans_sf"/>
</dbReference>
<feature type="transmembrane region" description="Helical" evidence="8">
    <location>
        <begin position="137"/>
        <end position="158"/>
    </location>
</feature>
<dbReference type="OrthoDB" id="5287838at2"/>
<gene>
    <name evidence="10" type="ORF">GCL60_01050</name>
</gene>
<sequence length="473" mass="52431">MFKKQIEYKYLVAVIYVCVLFLDRMDVTIVNVAMPTFAEVFKVNITETEWVSTGFLLALAIIIPISGWAGDKFGYKKIFIIATFIFTLSSLLCACAWSLNSLVLFRIMQGIGGGMIVPVGMAMAYRAFPTSEYSKAASYTLMPTLVAPAIAPTLGGFVLEHFSWRWIFIFNVPIGIMAIILSFIYLKEDKFENTPSLDWLGFILSAIGLSSLLYTLSRVGHYGLSDDIVWVGGFVSLFSLVIFIFWQSKIKYPLLDLKFFKIPLFVQANIIQLCFQICHFGSIFIVALYFQTGLGMSPIQSGLAMCTQPIGSIMMLPISARVFNKFGPKYSIIFGLCGLSLATYFIYSVKSPQEVLYASILLWVRGLLIGFANGPIQASALFDIHKNDTGRASSVFNAGRQVAISIGVALSSLILASGFREMNINSNFILSNSNALPIFERAFNILALISFMGVIIALTINNKRVLEIISKKK</sequence>
<dbReference type="InterPro" id="IPR004638">
    <property type="entry name" value="EmrB-like"/>
</dbReference>
<feature type="transmembrane region" description="Helical" evidence="8">
    <location>
        <begin position="50"/>
        <end position="69"/>
    </location>
</feature>
<keyword evidence="11" id="KW-1185">Reference proteome</keyword>
<keyword evidence="7 8" id="KW-0472">Membrane</keyword>
<feature type="transmembrane region" description="Helical" evidence="8">
    <location>
        <begin position="228"/>
        <end position="246"/>
    </location>
</feature>
<dbReference type="InterPro" id="IPR011701">
    <property type="entry name" value="MFS"/>
</dbReference>
<dbReference type="Proteomes" id="UP000437748">
    <property type="component" value="Unassembled WGS sequence"/>
</dbReference>
<evidence type="ECO:0000313" key="10">
    <source>
        <dbReference type="EMBL" id="KAB8040534.1"/>
    </source>
</evidence>
<feature type="transmembrane region" description="Helical" evidence="8">
    <location>
        <begin position="105"/>
        <end position="125"/>
    </location>
</feature>
<keyword evidence="5 8" id="KW-0812">Transmembrane</keyword>
<protein>
    <submittedName>
        <fullName evidence="10">DHA2 family efflux MFS transporter permease subunit</fullName>
    </submittedName>
</protein>
<feature type="transmembrane region" description="Helical" evidence="8">
    <location>
        <begin position="330"/>
        <end position="349"/>
    </location>
</feature>
<feature type="domain" description="Major facilitator superfamily (MFS) profile" evidence="9">
    <location>
        <begin position="12"/>
        <end position="465"/>
    </location>
</feature>
<keyword evidence="3" id="KW-0813">Transport</keyword>
<dbReference type="Gene3D" id="1.20.1250.20">
    <property type="entry name" value="MFS general substrate transporter like domains"/>
    <property type="match status" value="1"/>
</dbReference>
<evidence type="ECO:0000256" key="2">
    <source>
        <dbReference type="ARBA" id="ARBA00008537"/>
    </source>
</evidence>
<dbReference type="Pfam" id="PF07690">
    <property type="entry name" value="MFS_1"/>
    <property type="match status" value="1"/>
</dbReference>
<dbReference type="CDD" id="cd17503">
    <property type="entry name" value="MFS_LmrB_MDR_like"/>
    <property type="match status" value="1"/>
</dbReference>
<keyword evidence="6 8" id="KW-1133">Transmembrane helix</keyword>
<feature type="transmembrane region" description="Helical" evidence="8">
    <location>
        <begin position="355"/>
        <end position="382"/>
    </location>
</feature>
<feature type="transmembrane region" description="Helical" evidence="8">
    <location>
        <begin position="266"/>
        <end position="290"/>
    </location>
</feature>
<evidence type="ECO:0000313" key="11">
    <source>
        <dbReference type="Proteomes" id="UP000437748"/>
    </source>
</evidence>
<proteinExistence type="inferred from homology"/>
<reference evidence="10 11" key="1">
    <citation type="submission" date="2019-10" db="EMBL/GenBank/DDBJ databases">
        <title>New species of Slilvanegrellaceae.</title>
        <authorList>
            <person name="Pitt A."/>
            <person name="Hahn M.W."/>
        </authorList>
    </citation>
    <scope>NUCLEOTIDE SEQUENCE [LARGE SCALE GENOMIC DNA]</scope>
    <source>
        <strain evidence="10 11">SP-Ram-0.45-NSY-1</strain>
    </source>
</reference>
<dbReference type="PANTHER" id="PTHR42718:SF9">
    <property type="entry name" value="MAJOR FACILITATOR SUPERFAMILY MULTIDRUG TRANSPORTER MFSC"/>
    <property type="match status" value="1"/>
</dbReference>
<keyword evidence="4" id="KW-1003">Cell membrane</keyword>
<evidence type="ECO:0000256" key="6">
    <source>
        <dbReference type="ARBA" id="ARBA00022989"/>
    </source>
</evidence>
<dbReference type="EMBL" id="WFLM01000001">
    <property type="protein sequence ID" value="KAB8040534.1"/>
    <property type="molecule type" value="Genomic_DNA"/>
</dbReference>
<evidence type="ECO:0000256" key="3">
    <source>
        <dbReference type="ARBA" id="ARBA00022448"/>
    </source>
</evidence>
<dbReference type="InterPro" id="IPR020846">
    <property type="entry name" value="MFS_dom"/>
</dbReference>
<accession>A0A6N6VWV0</accession>
<dbReference type="GO" id="GO:0022857">
    <property type="term" value="F:transmembrane transporter activity"/>
    <property type="evidence" value="ECO:0007669"/>
    <property type="project" value="InterPro"/>
</dbReference>
<evidence type="ECO:0000256" key="7">
    <source>
        <dbReference type="ARBA" id="ARBA00023136"/>
    </source>
</evidence>
<comment type="similarity">
    <text evidence="2">Belongs to the major facilitator superfamily. EmrB family.</text>
</comment>
<dbReference type="Gene3D" id="1.20.1720.10">
    <property type="entry name" value="Multidrug resistance protein D"/>
    <property type="match status" value="1"/>
</dbReference>
<evidence type="ECO:0000256" key="1">
    <source>
        <dbReference type="ARBA" id="ARBA00004651"/>
    </source>
</evidence>
<feature type="transmembrane region" description="Helical" evidence="8">
    <location>
        <begin position="197"/>
        <end position="216"/>
    </location>
</feature>
<dbReference type="AlphaFoldDB" id="A0A6N6VWV0"/>
<dbReference type="PANTHER" id="PTHR42718">
    <property type="entry name" value="MAJOR FACILITATOR SUPERFAMILY MULTIDRUG TRANSPORTER MFSC"/>
    <property type="match status" value="1"/>
</dbReference>
<organism evidence="10 11">
    <name type="scientific">Silvanigrella paludirubra</name>
    <dbReference type="NCBI Taxonomy" id="2499159"/>
    <lineage>
        <taxon>Bacteria</taxon>
        <taxon>Pseudomonadati</taxon>
        <taxon>Bdellovibrionota</taxon>
        <taxon>Oligoflexia</taxon>
        <taxon>Silvanigrellales</taxon>
        <taxon>Silvanigrellaceae</taxon>
        <taxon>Silvanigrella</taxon>
    </lineage>
</organism>
<evidence type="ECO:0000256" key="8">
    <source>
        <dbReference type="SAM" id="Phobius"/>
    </source>
</evidence>